<proteinExistence type="predicted"/>
<dbReference type="Proteomes" id="UP000654279">
    <property type="component" value="Unassembled WGS sequence"/>
</dbReference>
<evidence type="ECO:0000259" key="1">
    <source>
        <dbReference type="PROSITE" id="PS51186"/>
    </source>
</evidence>
<dbReference type="AlphaFoldDB" id="A0A926D3F1"/>
<name>A0A926D3F1_9FIRM</name>
<dbReference type="InterPro" id="IPR000182">
    <property type="entry name" value="GNAT_dom"/>
</dbReference>
<keyword evidence="3" id="KW-1185">Reference proteome</keyword>
<dbReference type="InterPro" id="IPR016181">
    <property type="entry name" value="Acyl_CoA_acyltransferase"/>
</dbReference>
<dbReference type="RefSeq" id="WP_249285449.1">
    <property type="nucleotide sequence ID" value="NZ_JACRSO010000003.1"/>
</dbReference>
<protein>
    <submittedName>
        <fullName evidence="2">GNAT family N-acetyltransferase</fullName>
    </submittedName>
</protein>
<dbReference type="SUPFAM" id="SSF55729">
    <property type="entry name" value="Acyl-CoA N-acyltransferases (Nat)"/>
    <property type="match status" value="1"/>
</dbReference>
<dbReference type="EMBL" id="JACRSO010000003">
    <property type="protein sequence ID" value="MBC8529635.1"/>
    <property type="molecule type" value="Genomic_DNA"/>
</dbReference>
<dbReference type="PANTHER" id="PTHR13355">
    <property type="entry name" value="GLUCOSAMINE 6-PHOSPHATE N-ACETYLTRANSFERASE"/>
    <property type="match status" value="1"/>
</dbReference>
<accession>A0A926D3F1</accession>
<dbReference type="PANTHER" id="PTHR13355:SF11">
    <property type="entry name" value="GLUCOSAMINE 6-PHOSPHATE N-ACETYLTRANSFERASE"/>
    <property type="match status" value="1"/>
</dbReference>
<dbReference type="CDD" id="cd04301">
    <property type="entry name" value="NAT_SF"/>
    <property type="match status" value="1"/>
</dbReference>
<feature type="domain" description="N-acetyltransferase" evidence="1">
    <location>
        <begin position="1"/>
        <end position="143"/>
    </location>
</feature>
<reference evidence="2" key="1">
    <citation type="submission" date="2020-08" db="EMBL/GenBank/DDBJ databases">
        <title>Genome public.</title>
        <authorList>
            <person name="Liu C."/>
            <person name="Sun Q."/>
        </authorList>
    </citation>
    <scope>NUCLEOTIDE SEQUENCE</scope>
    <source>
        <strain evidence="2">NSJ-44</strain>
    </source>
</reference>
<organism evidence="2 3">
    <name type="scientific">Luoshenia tenuis</name>
    <dbReference type="NCBI Taxonomy" id="2763654"/>
    <lineage>
        <taxon>Bacteria</taxon>
        <taxon>Bacillati</taxon>
        <taxon>Bacillota</taxon>
        <taxon>Clostridia</taxon>
        <taxon>Christensenellales</taxon>
        <taxon>Christensenellaceae</taxon>
        <taxon>Luoshenia</taxon>
    </lineage>
</organism>
<dbReference type="InterPro" id="IPR039143">
    <property type="entry name" value="GNPNAT1-like"/>
</dbReference>
<dbReference type="GO" id="GO:0004343">
    <property type="term" value="F:glucosamine 6-phosphate N-acetyltransferase activity"/>
    <property type="evidence" value="ECO:0007669"/>
    <property type="project" value="TreeGrafter"/>
</dbReference>
<dbReference type="Gene3D" id="3.40.630.30">
    <property type="match status" value="1"/>
</dbReference>
<gene>
    <name evidence="2" type="ORF">H8699_09370</name>
</gene>
<comment type="caution">
    <text evidence="2">The sequence shown here is derived from an EMBL/GenBank/DDBJ whole genome shotgun (WGS) entry which is preliminary data.</text>
</comment>
<evidence type="ECO:0000313" key="2">
    <source>
        <dbReference type="EMBL" id="MBC8529635.1"/>
    </source>
</evidence>
<evidence type="ECO:0000313" key="3">
    <source>
        <dbReference type="Proteomes" id="UP000654279"/>
    </source>
</evidence>
<dbReference type="PROSITE" id="PS51186">
    <property type="entry name" value="GNAT"/>
    <property type="match status" value="1"/>
</dbReference>
<sequence>MFEGKFVQGMEAAKPALAVRWAVFVEEQGFSGDKEVDEHDALAHHGMINVGGKTVAAGRLIMEKPGVLRIGRIAVLKEYRGQGYGDLMVRMLLDRALRYGAREILVNGQERVAAFYERFGFKRCGPNYDEEGCPHVPMSVQAEDVRFPSACGAQ</sequence>
<dbReference type="Pfam" id="PF13673">
    <property type="entry name" value="Acetyltransf_10"/>
    <property type="match status" value="1"/>
</dbReference>